<organism evidence="1">
    <name type="scientific">virus sp. ctnRj46</name>
    <dbReference type="NCBI Taxonomy" id="2826814"/>
    <lineage>
        <taxon>Viruses</taxon>
    </lineage>
</organism>
<protein>
    <submittedName>
        <fullName evidence="1">Uncharacterized protein</fullName>
    </submittedName>
</protein>
<accession>A0A8S5R7T5</accession>
<dbReference type="EMBL" id="BK015829">
    <property type="protein sequence ID" value="DAE27153.1"/>
    <property type="molecule type" value="Genomic_DNA"/>
</dbReference>
<evidence type="ECO:0000313" key="1">
    <source>
        <dbReference type="EMBL" id="DAE27153.1"/>
    </source>
</evidence>
<proteinExistence type="predicted"/>
<reference evidence="1" key="1">
    <citation type="journal article" date="2021" name="Proc. Natl. Acad. Sci. U.S.A.">
        <title>A Catalog of Tens of Thousands of Viruses from Human Metagenomes Reveals Hidden Associations with Chronic Diseases.</title>
        <authorList>
            <person name="Tisza M.J."/>
            <person name="Buck C.B."/>
        </authorList>
    </citation>
    <scope>NUCLEOTIDE SEQUENCE</scope>
    <source>
        <strain evidence="1">CtnRj46</strain>
    </source>
</reference>
<name>A0A8S5R7T5_9VIRU</name>
<sequence>MSGKIFLSVSLQYGKTVFLPSSLTSPYPRYSGSSKNVSISTGISS</sequence>